<dbReference type="InterPro" id="IPR037524">
    <property type="entry name" value="PA14/GLEYA"/>
</dbReference>
<feature type="region of interest" description="Disordered" evidence="2">
    <location>
        <begin position="728"/>
        <end position="779"/>
    </location>
</feature>
<dbReference type="SUPFAM" id="SSF49313">
    <property type="entry name" value="Cadherin-like"/>
    <property type="match status" value="1"/>
</dbReference>
<evidence type="ECO:0000313" key="5">
    <source>
        <dbReference type="EMBL" id="ARN79108.1"/>
    </source>
</evidence>
<dbReference type="RefSeq" id="WP_085767913.1">
    <property type="nucleotide sequence ID" value="NZ_CP019344.1"/>
</dbReference>
<feature type="domain" description="PA14" evidence="4">
    <location>
        <begin position="93"/>
        <end position="238"/>
    </location>
</feature>
<evidence type="ECO:0000259" key="4">
    <source>
        <dbReference type="PROSITE" id="PS51820"/>
    </source>
</evidence>
<dbReference type="InterPro" id="IPR008964">
    <property type="entry name" value="Invasin/intimin_cell_adhesion"/>
</dbReference>
<dbReference type="InterPro" id="IPR011658">
    <property type="entry name" value="PA14_dom"/>
</dbReference>
<evidence type="ECO:0000256" key="2">
    <source>
        <dbReference type="SAM" id="MobiDB-lite"/>
    </source>
</evidence>
<feature type="domain" description="PA14" evidence="4">
    <location>
        <begin position="987"/>
        <end position="1132"/>
    </location>
</feature>
<comment type="similarity">
    <text evidence="1">Belongs to the intimin/invasin family.</text>
</comment>
<dbReference type="SMART" id="SM00634">
    <property type="entry name" value="BID_1"/>
    <property type="match status" value="1"/>
</dbReference>
<dbReference type="PANTHER" id="PTHR10199">
    <property type="entry name" value="THROMBOSPONDIN"/>
    <property type="match status" value="1"/>
</dbReference>
<dbReference type="STRING" id="331648.BST97_14560"/>
<feature type="region of interest" description="Disordered" evidence="2">
    <location>
        <begin position="1522"/>
        <end position="1620"/>
    </location>
</feature>
<organism evidence="5 6">
    <name type="scientific">Nonlabens spongiae</name>
    <dbReference type="NCBI Taxonomy" id="331648"/>
    <lineage>
        <taxon>Bacteria</taxon>
        <taxon>Pseudomonadati</taxon>
        <taxon>Bacteroidota</taxon>
        <taxon>Flavobacteriia</taxon>
        <taxon>Flavobacteriales</taxon>
        <taxon>Flavobacteriaceae</taxon>
        <taxon>Nonlabens</taxon>
    </lineage>
</organism>
<dbReference type="InterPro" id="IPR013783">
    <property type="entry name" value="Ig-like_fold"/>
</dbReference>
<dbReference type="Pfam" id="PF07691">
    <property type="entry name" value="PA14"/>
    <property type="match status" value="3"/>
</dbReference>
<feature type="compositionally biased region" description="Acidic residues" evidence="2">
    <location>
        <begin position="1548"/>
        <end position="1566"/>
    </location>
</feature>
<feature type="region of interest" description="Disordered" evidence="2">
    <location>
        <begin position="1175"/>
        <end position="1226"/>
    </location>
</feature>
<dbReference type="Gene3D" id="2.60.40.60">
    <property type="entry name" value="Cadherins"/>
    <property type="match status" value="1"/>
</dbReference>
<feature type="compositionally biased region" description="Acidic residues" evidence="2">
    <location>
        <begin position="1301"/>
        <end position="1315"/>
    </location>
</feature>
<dbReference type="PROSITE" id="PS51820">
    <property type="entry name" value="PA14"/>
    <property type="match status" value="3"/>
</dbReference>
<feature type="domain" description="PA14" evidence="4">
    <location>
        <begin position="540"/>
        <end position="685"/>
    </location>
</feature>
<dbReference type="SUPFAM" id="SSF56988">
    <property type="entry name" value="Anthrax protective antigen"/>
    <property type="match status" value="3"/>
</dbReference>
<dbReference type="EMBL" id="CP019344">
    <property type="protein sequence ID" value="ARN79108.1"/>
    <property type="molecule type" value="Genomic_DNA"/>
</dbReference>
<accession>A0A1W6MND6</accession>
<sequence>MSITTPFLSFRSIRYKGFLSWLFFLLIYYSESSTNLTLNLFSDFNELDNVSPRLLESLQTDTDGDGVVDSVDIDDDGDGILDVDEDSCSGALSGTGSLNYAFFDQRPSGNSVDNIPASGSALATGTVSSFNVANLQSSITPADGNTYSIRYSGVIEIAFGGSYTFFVNSDDGSKLFVDGTEVVDNDGRHPPREESGSITLMAGTYSLEVLYFDDTGGQILEVEYSSSSISRRSLPFSVLGTGTDSTCDGDGDGLVDRLDLDSDNDGIPDNVEAQATVGYVAPSGLDDDGDGLDNAYDATPNGSSDGSGSLGLTPLNTDGSGEADYRDLDSDGDGLFDIGESGLGLVDGNADGRTDGVVGANGLDAAVDTSDDYLDPNGIVDVPSDDLTDSDLDALSGGDVDYRDSVDSAVVLEAVDDSLTVPQGADSTEAINVLDNDTINGSPADIALVDLTQLGTGDPGITLDVSTGALSVSPSVAAGSYVLSYRICQSGSATNCDDAIVSVTVEEDTDGDGVVDSVDIDDDGDGILDVDEDSCSGALSGTGSLNYAFFDQRPSGNSVDNIPASGSALATGTVSSFNVANLQSSITPADGNTYSIRYSGVIEIAFGGSYTFFVNSDDGSKLFVDGTEVVDNDGRHPPREESGSITLMAGTYSLEVLYFDDTGGQILEVEYSSSSISRRSLPFSVLGTGTDSTCDGDGDGLVDRLDLDSDNDGIPDNVEAQATVGYVAPSGLDDDGDGLDNAYDATPNGSSDGSGSLGLTPLNTDGSGEADYRDLDSDGDGLFDIGESGLGLVDGNADGRTDGVVGANGLDAAVDTSDDYLDPNGIVDVPSDDLTDSDLDALSGGDVDYRDSVDSAVVLEAVDDSLTVPQGADSTEAINVLDNDTINGSPADIALVDLTQLGTGDPGITLDVSTGALSVSPSVAAGSYVLSYRICQSGSATNCDDAIVSVTVEEDTDGDGVVDSVDIDDDGDGILDVDEDSCSGALSGTGSLNYAFFDQRPSGNSVDNIPASGSALATGTVSSFNVANLQSSITPADGNTYSIRYSGVIEIAFGGSYTFFVNSDDGSKLFVDGTEVVDNDGRHPPREESGSITLMAGTYSLEVLYFDDTGGQILEVEYSSSSISRRSLPFSVLGTGTDSTCDGDGDGLVDRLDLDSDNDGIPDNVEAQATVGYVAPSGLDDDGDGLDNAYDATPNGSSDGSGSLGLTPLNTDGSGEADYRDLDSDGDGLFDIGESGLGLVDGNADGRTDGVVGANGLDAAVDTSDDYLDPNGIVDVPSDDLTDSDLDALSGGDVDYRDVNNDQDTDGDGVADRLDVDDDNDGILDATEEQCESSTALVSAISDSNIQSGQGGVVQINDGIVSANSGVAMNNVSHYFVIDLGSTLSPGSIIRFDWWTNNGANRQHTITEVSSSSGSASGSNPLIVNYPNSSDQNFYEYSLAGFSRYILVDMTRRSAGRVEILEATITSICNSDSDGDGIVNSLDLDSDNDGIPDNIESQSTVGYIAPSGLDDDGDGLDNAYDATPNGNANGDGSIGITPENTDGTDLPDYLDTDSDNDGLFDIDESGDGLTDSNGDGRTDGVVGNNGLEDTVDDPVAGDGYDDPSGKYDDTQTDNFTDTDGDVLAGGDVDYRDVLDFDVDMPTQTVLENNAFTSVAPTLTNSPGGTITYSLGGVDAADFTIDPVTGVVSMVARDFENPVDDNTNNFYNLTIIATSSVGPVATDDFTVIVNNECEDIDVVQNKLRATDPIGVASSSDNAVLQVEVTDASGAPRSGVQVSISLESGSASFVTASTGTTDASGLFSATVSSTVVGTPTFSARYAATTGAPDTDVELGNPTPVRFLSSIDDREACGEVGIAVSMPHPSSVLEVFSEDKGVLIPSVALLSCSDTSTIPNPATSLLVYNTNASPSLGVGFVFFDGAEWRSICLERDQLRQ</sequence>
<feature type="compositionally biased region" description="Low complexity" evidence="2">
    <location>
        <begin position="1196"/>
        <end position="1206"/>
    </location>
</feature>
<evidence type="ECO:0000256" key="1">
    <source>
        <dbReference type="ARBA" id="ARBA00010116"/>
    </source>
</evidence>
<dbReference type="PANTHER" id="PTHR10199:SF119">
    <property type="entry name" value="RE20510P"/>
    <property type="match status" value="1"/>
</dbReference>
<dbReference type="PROSITE" id="PS51127">
    <property type="entry name" value="BIG1"/>
    <property type="match status" value="1"/>
</dbReference>
<dbReference type="Proteomes" id="UP000193431">
    <property type="component" value="Chromosome"/>
</dbReference>
<dbReference type="Pfam" id="PF02369">
    <property type="entry name" value="Big_1"/>
    <property type="match status" value="1"/>
</dbReference>
<dbReference type="InterPro" id="IPR003344">
    <property type="entry name" value="Big_1_dom"/>
</dbReference>
<evidence type="ECO:0000259" key="3">
    <source>
        <dbReference type="PROSITE" id="PS51127"/>
    </source>
</evidence>
<dbReference type="CDD" id="cd11304">
    <property type="entry name" value="Cadherin_repeat"/>
    <property type="match status" value="1"/>
</dbReference>
<evidence type="ECO:0008006" key="7">
    <source>
        <dbReference type="Google" id="ProtNLM"/>
    </source>
</evidence>
<keyword evidence="6" id="KW-1185">Reference proteome</keyword>
<dbReference type="GO" id="GO:0005509">
    <property type="term" value="F:calcium ion binding"/>
    <property type="evidence" value="ECO:0007669"/>
    <property type="project" value="InterPro"/>
</dbReference>
<dbReference type="OrthoDB" id="1391086at2"/>
<reference evidence="5 6" key="1">
    <citation type="submission" date="2016-11" db="EMBL/GenBank/DDBJ databases">
        <title>Trade-off between light-utilization and light-protection in marine flavobacteria.</title>
        <authorList>
            <person name="Kumagai Y."/>
        </authorList>
    </citation>
    <scope>NUCLEOTIDE SEQUENCE [LARGE SCALE GENOMIC DNA]</scope>
    <source>
        <strain evidence="5 6">JCM 13191</strain>
    </source>
</reference>
<dbReference type="SMART" id="SM00758">
    <property type="entry name" value="PA14"/>
    <property type="match status" value="3"/>
</dbReference>
<dbReference type="Gene3D" id="2.60.40.10">
    <property type="entry name" value="Immunoglobulins"/>
    <property type="match status" value="1"/>
</dbReference>
<evidence type="ECO:0000313" key="6">
    <source>
        <dbReference type="Proteomes" id="UP000193431"/>
    </source>
</evidence>
<feature type="compositionally biased region" description="Low complexity" evidence="2">
    <location>
        <begin position="302"/>
        <end position="312"/>
    </location>
</feature>
<dbReference type="InterPro" id="IPR015919">
    <property type="entry name" value="Cadherin-like_sf"/>
</dbReference>
<dbReference type="SUPFAM" id="SSF49373">
    <property type="entry name" value="Invasin/intimin cell-adhesion fragments"/>
    <property type="match status" value="1"/>
</dbReference>
<proteinExistence type="inferred from homology"/>
<dbReference type="Gene3D" id="3.90.182.10">
    <property type="entry name" value="Toxin - Anthrax Protective Antigen,domain 1"/>
    <property type="match status" value="3"/>
</dbReference>
<gene>
    <name evidence="5" type="ORF">BST97_14560</name>
</gene>
<dbReference type="GO" id="GO:0016020">
    <property type="term" value="C:membrane"/>
    <property type="evidence" value="ECO:0007669"/>
    <property type="project" value="InterPro"/>
</dbReference>
<feature type="region of interest" description="Disordered" evidence="2">
    <location>
        <begin position="1292"/>
        <end position="1315"/>
    </location>
</feature>
<protein>
    <recommendedName>
        <fullName evidence="7">PA14 domain-containing protein</fullName>
    </recommendedName>
</protein>
<name>A0A1W6MND6_9FLAO</name>
<feature type="compositionally biased region" description="Low complexity" evidence="2">
    <location>
        <begin position="749"/>
        <end position="759"/>
    </location>
</feature>
<feature type="domain" description="Big-1" evidence="3">
    <location>
        <begin position="1739"/>
        <end position="1833"/>
    </location>
</feature>
<feature type="region of interest" description="Disordered" evidence="2">
    <location>
        <begin position="281"/>
        <end position="332"/>
    </location>
</feature>